<dbReference type="Proteomes" id="UP000252085">
    <property type="component" value="Unassembled WGS sequence"/>
</dbReference>
<accession>A0A367R3S9</accession>
<comment type="caution">
    <text evidence="2">The sequence shown here is derived from an EMBL/GenBank/DDBJ whole genome shotgun (WGS) entry which is preliminary data.</text>
</comment>
<keyword evidence="1" id="KW-0812">Transmembrane</keyword>
<evidence type="ECO:0000313" key="3">
    <source>
        <dbReference type="Proteomes" id="UP000252085"/>
    </source>
</evidence>
<dbReference type="AlphaFoldDB" id="A0A367R3S9"/>
<gene>
    <name evidence="2" type="ORF">A6769_31875</name>
</gene>
<name>A0A367R3S9_NOSPU</name>
<feature type="transmembrane region" description="Helical" evidence="1">
    <location>
        <begin position="50"/>
        <end position="68"/>
    </location>
</feature>
<feature type="transmembrane region" description="Helical" evidence="1">
    <location>
        <begin position="149"/>
        <end position="170"/>
    </location>
</feature>
<feature type="transmembrane region" description="Helical" evidence="1">
    <location>
        <begin position="305"/>
        <end position="324"/>
    </location>
</feature>
<feature type="transmembrane region" description="Helical" evidence="1">
    <location>
        <begin position="241"/>
        <end position="263"/>
    </location>
</feature>
<feature type="transmembrane region" description="Helical" evidence="1">
    <location>
        <begin position="117"/>
        <end position="137"/>
    </location>
</feature>
<evidence type="ECO:0000256" key="1">
    <source>
        <dbReference type="SAM" id="Phobius"/>
    </source>
</evidence>
<feature type="transmembrane region" description="Helical" evidence="1">
    <location>
        <begin position="80"/>
        <end position="97"/>
    </location>
</feature>
<keyword evidence="1" id="KW-1133">Transmembrane helix</keyword>
<organism evidence="2 3">
    <name type="scientific">Nostoc punctiforme NIES-2108</name>
    <dbReference type="NCBI Taxonomy" id="1356359"/>
    <lineage>
        <taxon>Bacteria</taxon>
        <taxon>Bacillati</taxon>
        <taxon>Cyanobacteriota</taxon>
        <taxon>Cyanophyceae</taxon>
        <taxon>Nostocales</taxon>
        <taxon>Nostocaceae</taxon>
        <taxon>Nostoc</taxon>
    </lineage>
</organism>
<sequence>MSVTNSTQRRSIWKSQPFKGLLFIAVIAVISYIFELIFGQIIQLNVGTKLTYITICFVWWWHLGFSLNGYPGSRFSSTRFGRGTVNLVVLLALVYITGEAWKFISAKAILTDTPVGLWGQTAIIAAAASLFFFDNTIVTTDEVRNWHPVSGLLNIFFAIFFIAPALTFLPQMWGLQPFYIPWYWYPCSTVFGSFFERWPLNKLELGMPRLGLLHTGIILLLTLITELFLKQLGLDLFTTTTGPTFAAIWTTVGLGFVWQFNMWPFTELSQPTKGIVASVASLIISVLLYLVTVSLVGQENIIQGLYWWFNILWVQVFLMAPGLYDGISLWQDVPPLVEEQQPLSLNRNS</sequence>
<keyword evidence="1" id="KW-0472">Membrane</keyword>
<feature type="transmembrane region" description="Helical" evidence="1">
    <location>
        <begin position="21"/>
        <end position="44"/>
    </location>
</feature>
<proteinExistence type="predicted"/>
<evidence type="ECO:0000313" key="2">
    <source>
        <dbReference type="EMBL" id="RCJ31055.1"/>
    </source>
</evidence>
<feature type="transmembrane region" description="Helical" evidence="1">
    <location>
        <begin position="275"/>
        <end position="293"/>
    </location>
</feature>
<dbReference type="EMBL" id="LXQE01000179">
    <property type="protein sequence ID" value="RCJ31055.1"/>
    <property type="molecule type" value="Genomic_DNA"/>
</dbReference>
<protein>
    <submittedName>
        <fullName evidence="2">Uncharacterized protein</fullName>
    </submittedName>
</protein>
<reference evidence="2 3" key="1">
    <citation type="submission" date="2016-04" db="EMBL/GenBank/DDBJ databases">
        <authorList>
            <person name="Evans L.H."/>
            <person name="Alamgir A."/>
            <person name="Owens N."/>
            <person name="Weber N.D."/>
            <person name="Virtaneva K."/>
            <person name="Barbian K."/>
            <person name="Babar A."/>
            <person name="Rosenke K."/>
        </authorList>
    </citation>
    <scope>NUCLEOTIDE SEQUENCE [LARGE SCALE GENOMIC DNA]</scope>
    <source>
        <strain evidence="2">NIES-2108</strain>
    </source>
</reference>
<feature type="transmembrane region" description="Helical" evidence="1">
    <location>
        <begin position="210"/>
        <end position="229"/>
    </location>
</feature>